<organism evidence="2 3">
    <name type="scientific">Thermococcus barossii</name>
    <dbReference type="NCBI Taxonomy" id="54077"/>
    <lineage>
        <taxon>Archaea</taxon>
        <taxon>Methanobacteriati</taxon>
        <taxon>Methanobacteriota</taxon>
        <taxon>Thermococci</taxon>
        <taxon>Thermococcales</taxon>
        <taxon>Thermococcaceae</taxon>
        <taxon>Thermococcus</taxon>
    </lineage>
</organism>
<dbReference type="GeneID" id="33327179"/>
<feature type="coiled-coil region" evidence="1">
    <location>
        <begin position="217"/>
        <end position="244"/>
    </location>
</feature>
<dbReference type="Proteomes" id="UP000250272">
    <property type="component" value="Chromosome"/>
</dbReference>
<evidence type="ECO:0000313" key="2">
    <source>
        <dbReference type="EMBL" id="ASJ05741.1"/>
    </source>
</evidence>
<evidence type="ECO:0000313" key="3">
    <source>
        <dbReference type="Proteomes" id="UP000250272"/>
    </source>
</evidence>
<keyword evidence="3" id="KW-1185">Reference proteome</keyword>
<dbReference type="RefSeq" id="WP_088865734.1">
    <property type="nucleotide sequence ID" value="NZ_CP015101.1"/>
</dbReference>
<evidence type="ECO:0000256" key="1">
    <source>
        <dbReference type="SAM" id="Coils"/>
    </source>
</evidence>
<dbReference type="EMBL" id="CP015101">
    <property type="protein sequence ID" value="ASJ05741.1"/>
    <property type="molecule type" value="Genomic_DNA"/>
</dbReference>
<protein>
    <submittedName>
        <fullName evidence="2">Uncharacterized protein</fullName>
    </submittedName>
</protein>
<reference evidence="2 3" key="1">
    <citation type="submission" date="2016-04" db="EMBL/GenBank/DDBJ databases">
        <title>Complete genome sequence of Thermococcus barossii type strain SHCK-94.</title>
        <authorList>
            <person name="Oger P.M."/>
        </authorList>
    </citation>
    <scope>NUCLEOTIDE SEQUENCE [LARGE SCALE GENOMIC DNA]</scope>
    <source>
        <strain evidence="2 3">SHCK-94</strain>
    </source>
</reference>
<accession>A0A2Z2MTX5</accession>
<name>A0A2Z2MTX5_9EURY</name>
<sequence>MKRAVRWAKTIFMILFILGTITLGHGIARWKVGAPPSTPGPEDVLDAIYNTSSTVVEWEINWTTEDGTTSTRGIVLTESNAITGVSRVTRANGGFRGVKTVRWNGRVAKIRGLTILGNLSLPRYENRTMNFSEVIPLVLPIASVSAAFDLGFGKYTDKVNVTCAGNTCTVTVVRTSKEGGIKGTAVFVGSRLREIKTIITYRDSMEETIVWFSYPGEAGYGERNERLTEEIRKAEELLSLTSMERPI</sequence>
<keyword evidence="1" id="KW-0175">Coiled coil</keyword>
<dbReference type="AlphaFoldDB" id="A0A2Z2MTX5"/>
<proteinExistence type="predicted"/>
<gene>
    <name evidence="2" type="ORF">A3L01_10335</name>
</gene>
<dbReference type="KEGG" id="tbs:A3L01_10335"/>